<keyword evidence="6 7" id="KW-0472">Membrane</keyword>
<dbReference type="CDD" id="cd06261">
    <property type="entry name" value="TM_PBP2"/>
    <property type="match status" value="1"/>
</dbReference>
<feature type="transmembrane region" description="Helical" evidence="7">
    <location>
        <begin position="24"/>
        <end position="47"/>
    </location>
</feature>
<dbReference type="PANTHER" id="PTHR43744">
    <property type="entry name" value="ABC TRANSPORTER PERMEASE PROTEIN MG189-RELATED-RELATED"/>
    <property type="match status" value="1"/>
</dbReference>
<dbReference type="PROSITE" id="PS50928">
    <property type="entry name" value="ABC_TM1"/>
    <property type="match status" value="1"/>
</dbReference>
<dbReference type="InterPro" id="IPR035906">
    <property type="entry name" value="MetI-like_sf"/>
</dbReference>
<keyword evidence="10" id="KW-1185">Reference proteome</keyword>
<feature type="domain" description="ABC transmembrane type-1" evidence="8">
    <location>
        <begin position="85"/>
        <end position="275"/>
    </location>
</feature>
<feature type="transmembrane region" description="Helical" evidence="7">
    <location>
        <begin position="252"/>
        <end position="275"/>
    </location>
</feature>
<evidence type="ECO:0000256" key="7">
    <source>
        <dbReference type="RuleBase" id="RU363032"/>
    </source>
</evidence>
<evidence type="ECO:0000313" key="9">
    <source>
        <dbReference type="EMBL" id="MBB6096591.1"/>
    </source>
</evidence>
<dbReference type="PANTHER" id="PTHR43744:SF3">
    <property type="entry name" value="LACTOSE TRANSPORT SYSTEM PERMEASE PROTEIN LACG"/>
    <property type="match status" value="1"/>
</dbReference>
<keyword evidence="3" id="KW-1003">Cell membrane</keyword>
<feature type="transmembrane region" description="Helical" evidence="7">
    <location>
        <begin position="196"/>
        <end position="221"/>
    </location>
</feature>
<accession>A0A841HT55</accession>
<dbReference type="GO" id="GO:0005886">
    <property type="term" value="C:plasma membrane"/>
    <property type="evidence" value="ECO:0007669"/>
    <property type="project" value="UniProtKB-SubCell"/>
</dbReference>
<evidence type="ECO:0000256" key="6">
    <source>
        <dbReference type="ARBA" id="ARBA00023136"/>
    </source>
</evidence>
<dbReference type="Proteomes" id="UP000569951">
    <property type="component" value="Unassembled WGS sequence"/>
</dbReference>
<dbReference type="GO" id="GO:0055085">
    <property type="term" value="P:transmembrane transport"/>
    <property type="evidence" value="ECO:0007669"/>
    <property type="project" value="InterPro"/>
</dbReference>
<dbReference type="AlphaFoldDB" id="A0A841HT55"/>
<comment type="subcellular location">
    <subcellularLocation>
        <location evidence="1 7">Cell membrane</location>
        <topology evidence="1 7">Multi-pass membrane protein</topology>
    </subcellularLocation>
</comment>
<keyword evidence="5 7" id="KW-1133">Transmembrane helix</keyword>
<evidence type="ECO:0000256" key="5">
    <source>
        <dbReference type="ARBA" id="ARBA00022989"/>
    </source>
</evidence>
<organism evidence="9 10">
    <name type="scientific">Deinobacterium chartae</name>
    <dbReference type="NCBI Taxonomy" id="521158"/>
    <lineage>
        <taxon>Bacteria</taxon>
        <taxon>Thermotogati</taxon>
        <taxon>Deinococcota</taxon>
        <taxon>Deinococci</taxon>
        <taxon>Deinococcales</taxon>
        <taxon>Deinococcaceae</taxon>
        <taxon>Deinobacterium</taxon>
    </lineage>
</organism>
<keyword evidence="2 7" id="KW-0813">Transport</keyword>
<evidence type="ECO:0000256" key="1">
    <source>
        <dbReference type="ARBA" id="ARBA00004651"/>
    </source>
</evidence>
<evidence type="ECO:0000313" key="10">
    <source>
        <dbReference type="Proteomes" id="UP000569951"/>
    </source>
</evidence>
<dbReference type="EMBL" id="JACHHG010000001">
    <property type="protein sequence ID" value="MBB6096591.1"/>
    <property type="molecule type" value="Genomic_DNA"/>
</dbReference>
<dbReference type="SUPFAM" id="SSF161098">
    <property type="entry name" value="MetI-like"/>
    <property type="match status" value="1"/>
</dbReference>
<feature type="transmembrane region" description="Helical" evidence="7">
    <location>
        <begin position="121"/>
        <end position="142"/>
    </location>
</feature>
<proteinExistence type="inferred from homology"/>
<dbReference type="Pfam" id="PF00528">
    <property type="entry name" value="BPD_transp_1"/>
    <property type="match status" value="1"/>
</dbReference>
<gene>
    <name evidence="9" type="ORF">HNR42_000003</name>
</gene>
<sequence length="290" mass="32174">MNAALKPTRQGSVSKARRERWQSFWLHLILTPLALLFLAPLYLMLIFSSHPESAIFSPNLPLWFGGEFMTNLRQLQADLNFSRALLNSVVIATIYTVLSMALTAMGGYAFAKFNFRGRTPLFVLIIATLTIPTFVTIIPQFILVARDLKLSNTYWAVILPTLANTIGIFYMRQAFMSVPTDLLNAARIDGASEFRIFWQIALPVVRPALAALAILLFLASWNDYLWPLIVLSQKDAYTVPVALGTLVGLTRVSWGGIMVGTVLSTVPFLILFLALQRYFIAGIAGGAVKD</sequence>
<keyword evidence="4 7" id="KW-0812">Transmembrane</keyword>
<protein>
    <submittedName>
        <fullName evidence="9">Lactose/L-arabinose transport system permease protein</fullName>
    </submittedName>
</protein>
<evidence type="ECO:0000256" key="4">
    <source>
        <dbReference type="ARBA" id="ARBA00022692"/>
    </source>
</evidence>
<evidence type="ECO:0000256" key="2">
    <source>
        <dbReference type="ARBA" id="ARBA00022448"/>
    </source>
</evidence>
<comment type="similarity">
    <text evidence="7">Belongs to the binding-protein-dependent transport system permease family.</text>
</comment>
<feature type="transmembrane region" description="Helical" evidence="7">
    <location>
        <begin position="85"/>
        <end position="109"/>
    </location>
</feature>
<name>A0A841HT55_9DEIO</name>
<dbReference type="Gene3D" id="1.10.3720.10">
    <property type="entry name" value="MetI-like"/>
    <property type="match status" value="1"/>
</dbReference>
<evidence type="ECO:0000256" key="3">
    <source>
        <dbReference type="ARBA" id="ARBA00022475"/>
    </source>
</evidence>
<evidence type="ECO:0000259" key="8">
    <source>
        <dbReference type="PROSITE" id="PS50928"/>
    </source>
</evidence>
<dbReference type="RefSeq" id="WP_343058107.1">
    <property type="nucleotide sequence ID" value="NZ_JACHHG010000001.1"/>
</dbReference>
<comment type="caution">
    <text evidence="9">The sequence shown here is derived from an EMBL/GenBank/DDBJ whole genome shotgun (WGS) entry which is preliminary data.</text>
</comment>
<dbReference type="InterPro" id="IPR000515">
    <property type="entry name" value="MetI-like"/>
</dbReference>
<feature type="transmembrane region" description="Helical" evidence="7">
    <location>
        <begin position="154"/>
        <end position="175"/>
    </location>
</feature>
<reference evidence="9 10" key="1">
    <citation type="submission" date="2020-08" db="EMBL/GenBank/DDBJ databases">
        <title>Genomic Encyclopedia of Type Strains, Phase IV (KMG-IV): sequencing the most valuable type-strain genomes for metagenomic binning, comparative biology and taxonomic classification.</title>
        <authorList>
            <person name="Goeker M."/>
        </authorList>
    </citation>
    <scope>NUCLEOTIDE SEQUENCE [LARGE SCALE GENOMIC DNA]</scope>
    <source>
        <strain evidence="9 10">DSM 21458</strain>
    </source>
</reference>